<dbReference type="VEuPathDB" id="FungiDB:MFRU_026g00410"/>
<keyword evidence="2" id="KW-1133">Transmembrane helix</keyword>
<accession>A0A5M9JS48</accession>
<organism evidence="3 4">
    <name type="scientific">Monilinia fructicola</name>
    <name type="common">Brown rot fungus</name>
    <name type="synonym">Ciboria fructicola</name>
    <dbReference type="NCBI Taxonomy" id="38448"/>
    <lineage>
        <taxon>Eukaryota</taxon>
        <taxon>Fungi</taxon>
        <taxon>Dikarya</taxon>
        <taxon>Ascomycota</taxon>
        <taxon>Pezizomycotina</taxon>
        <taxon>Leotiomycetes</taxon>
        <taxon>Helotiales</taxon>
        <taxon>Sclerotiniaceae</taxon>
        <taxon>Monilinia</taxon>
    </lineage>
</organism>
<evidence type="ECO:0000313" key="4">
    <source>
        <dbReference type="Proteomes" id="UP000322873"/>
    </source>
</evidence>
<keyword evidence="2" id="KW-0812">Transmembrane</keyword>
<dbReference type="AlphaFoldDB" id="A0A5M9JS48"/>
<protein>
    <submittedName>
        <fullName evidence="3">Uncharacterized protein</fullName>
    </submittedName>
</protein>
<evidence type="ECO:0000256" key="1">
    <source>
        <dbReference type="SAM" id="MobiDB-lite"/>
    </source>
</evidence>
<sequence>MSTVNNNSPSFRRRLNMSGSTDSGSSNPSPRKVITSRKPEPALPRSPKKPERLRPQGRFWVRRYLIETICSLWNVGIIRNGILITGLTLIVISILRWREGPSAKRVHSWKDEAPWDPKRAEASVEMMKPPLDLEIDDLAYENEESLLHDMESEDLIWRDPYPRKISPGELKSPLLRLTNINNVYYLDPLKVAYADIRYTINKLAESVPDISEHGPNLISRIKSFRNNAWKFSEVIGEHRKFTYQVVGRLNDWCKVLKKGLVKAKPKDTWKASDQSNSAGRKKIAEIWLYFFEALEKEVRNIHDKTYEFQMEVAEACQERRELQYNLRTIEPRMTKEAQNRNWDNFNFEKAYQLLQRLSGKSDGDTEGYEHVLLSRITDTQKALSTADSEIRSVIQKLQKSINQTEDVSATEALDFPPLDEQIKVIGELIEGFEREVAWIDGKKEELEKRLKGKGEGSQEKIVAYDYVLGGHDWEAERKKLAKQERESMLDHSWAPGSGPPDDYY</sequence>
<keyword evidence="4" id="KW-1185">Reference proteome</keyword>
<gene>
    <name evidence="3" type="ORF">EYC84_001431</name>
</gene>
<evidence type="ECO:0000313" key="3">
    <source>
        <dbReference type="EMBL" id="KAA8571430.1"/>
    </source>
</evidence>
<feature type="region of interest" description="Disordered" evidence="1">
    <location>
        <begin position="1"/>
        <end position="51"/>
    </location>
</feature>
<comment type="caution">
    <text evidence="3">The sequence shown here is derived from an EMBL/GenBank/DDBJ whole genome shotgun (WGS) entry which is preliminary data.</text>
</comment>
<name>A0A5M9JS48_MONFR</name>
<keyword evidence="2" id="KW-0472">Membrane</keyword>
<dbReference type="EMBL" id="VICG01000005">
    <property type="protein sequence ID" value="KAA8571430.1"/>
    <property type="molecule type" value="Genomic_DNA"/>
</dbReference>
<feature type="compositionally biased region" description="Polar residues" evidence="1">
    <location>
        <begin position="1"/>
        <end position="10"/>
    </location>
</feature>
<evidence type="ECO:0000256" key="2">
    <source>
        <dbReference type="SAM" id="Phobius"/>
    </source>
</evidence>
<feature type="compositionally biased region" description="Low complexity" evidence="1">
    <location>
        <begin position="18"/>
        <end position="30"/>
    </location>
</feature>
<dbReference type="OrthoDB" id="3551812at2759"/>
<reference evidence="3 4" key="1">
    <citation type="submission" date="2019-06" db="EMBL/GenBank/DDBJ databases">
        <title>Genome Sequence of the Brown Rot Fungal Pathogen Monilinia fructicola.</title>
        <authorList>
            <person name="De Miccolis Angelini R.M."/>
            <person name="Landi L."/>
            <person name="Abate D."/>
            <person name="Pollastro S."/>
            <person name="Romanazzi G."/>
            <person name="Faretra F."/>
        </authorList>
    </citation>
    <scope>NUCLEOTIDE SEQUENCE [LARGE SCALE GENOMIC DNA]</scope>
    <source>
        <strain evidence="3 4">Mfrc123</strain>
    </source>
</reference>
<proteinExistence type="predicted"/>
<dbReference type="Proteomes" id="UP000322873">
    <property type="component" value="Unassembled WGS sequence"/>
</dbReference>
<feature type="transmembrane region" description="Helical" evidence="2">
    <location>
        <begin position="77"/>
        <end position="95"/>
    </location>
</feature>
<feature type="region of interest" description="Disordered" evidence="1">
    <location>
        <begin position="484"/>
        <end position="504"/>
    </location>
</feature>